<feature type="compositionally biased region" description="Basic residues" evidence="1">
    <location>
        <begin position="884"/>
        <end position="894"/>
    </location>
</feature>
<dbReference type="WBParaSite" id="TREG1_24210.3">
    <property type="protein sequence ID" value="TREG1_24210.3"/>
    <property type="gene ID" value="TREG1_24210"/>
</dbReference>
<feature type="compositionally biased region" description="Low complexity" evidence="1">
    <location>
        <begin position="764"/>
        <end position="781"/>
    </location>
</feature>
<feature type="region of interest" description="Disordered" evidence="1">
    <location>
        <begin position="869"/>
        <end position="933"/>
    </location>
</feature>
<evidence type="ECO:0000313" key="6">
    <source>
        <dbReference type="WBParaSite" id="TREG1_24210.3"/>
    </source>
</evidence>
<name>A0AA85JDT3_TRIRE</name>
<dbReference type="PANTHER" id="PTHR10742">
    <property type="entry name" value="FLAVIN MONOAMINE OXIDASE"/>
    <property type="match status" value="1"/>
</dbReference>
<evidence type="ECO:0000313" key="3">
    <source>
        <dbReference type="Proteomes" id="UP000050795"/>
    </source>
</evidence>
<dbReference type="WBParaSite" id="TREG1_24210.2">
    <property type="protein sequence ID" value="TREG1_24210.2"/>
    <property type="gene ID" value="TREG1_24210"/>
</dbReference>
<dbReference type="SUPFAM" id="SSF54373">
    <property type="entry name" value="FAD-linked reductases, C-terminal domain"/>
    <property type="match status" value="1"/>
</dbReference>
<organism evidence="3 6">
    <name type="scientific">Trichobilharzia regenti</name>
    <name type="common">Nasal bird schistosome</name>
    <dbReference type="NCBI Taxonomy" id="157069"/>
    <lineage>
        <taxon>Eukaryota</taxon>
        <taxon>Metazoa</taxon>
        <taxon>Spiralia</taxon>
        <taxon>Lophotrochozoa</taxon>
        <taxon>Platyhelminthes</taxon>
        <taxon>Trematoda</taxon>
        <taxon>Digenea</taxon>
        <taxon>Strigeidida</taxon>
        <taxon>Schistosomatoidea</taxon>
        <taxon>Schistosomatidae</taxon>
        <taxon>Trichobilharzia</taxon>
    </lineage>
</organism>
<keyword evidence="3" id="KW-1185">Reference proteome</keyword>
<dbReference type="WBParaSite" id="TREG1_24210.1">
    <property type="protein sequence ID" value="TREG1_24210.1"/>
    <property type="gene ID" value="TREG1_24210"/>
</dbReference>
<reference evidence="4 5" key="2">
    <citation type="submission" date="2023-11" db="UniProtKB">
        <authorList>
            <consortium name="WormBaseParasite"/>
        </authorList>
    </citation>
    <scope>IDENTIFICATION</scope>
</reference>
<feature type="region of interest" description="Disordered" evidence="1">
    <location>
        <begin position="757"/>
        <end position="806"/>
    </location>
</feature>
<accession>A0AA85JDT3</accession>
<evidence type="ECO:0000256" key="1">
    <source>
        <dbReference type="SAM" id="MobiDB-lite"/>
    </source>
</evidence>
<feature type="domain" description="Amine oxidase" evidence="2">
    <location>
        <begin position="371"/>
        <end position="681"/>
    </location>
</feature>
<proteinExistence type="predicted"/>
<dbReference type="InterPro" id="IPR036188">
    <property type="entry name" value="FAD/NAD-bd_sf"/>
</dbReference>
<evidence type="ECO:0000313" key="5">
    <source>
        <dbReference type="WBParaSite" id="TREG1_24210.2"/>
    </source>
</evidence>
<dbReference type="Gene3D" id="3.90.660.10">
    <property type="match status" value="1"/>
</dbReference>
<reference evidence="3" key="1">
    <citation type="submission" date="2022-06" db="EMBL/GenBank/DDBJ databases">
        <authorList>
            <person name="Berger JAMES D."/>
            <person name="Berger JAMES D."/>
        </authorList>
    </citation>
    <scope>NUCLEOTIDE SEQUENCE [LARGE SCALE GENOMIC DNA]</scope>
</reference>
<dbReference type="PANTHER" id="PTHR10742:SF410">
    <property type="entry name" value="LYSINE-SPECIFIC HISTONE DEMETHYLASE 2"/>
    <property type="match status" value="1"/>
</dbReference>
<dbReference type="WBParaSite" id="TREG1_24210.4">
    <property type="protein sequence ID" value="TREG1_24210.4"/>
    <property type="gene ID" value="TREG1_24210"/>
</dbReference>
<protein>
    <recommendedName>
        <fullName evidence="2">Amine oxidase domain-containing protein</fullName>
    </recommendedName>
</protein>
<dbReference type="Gene3D" id="3.50.50.60">
    <property type="entry name" value="FAD/NAD(P)-binding domain"/>
    <property type="match status" value="1"/>
</dbReference>
<dbReference type="InterPro" id="IPR002937">
    <property type="entry name" value="Amino_oxidase"/>
</dbReference>
<sequence length="945" mass="106116">MFDVIVIGAGISGLAAAHLLTRESHSVLVLEARNRPGGRIHSVRLPSLSSSISDTESSINHDNLSVYHFNNTSADDLSDCDCSCTSSCDSFTSDQQSVDHSLDEINSDVSGPIDVDLGANYLIGCSNRQAEQPLFHLANMLRIPTAVTAGDLCKKYRGWECVEVAKWLNHYSPQCPITADQVAEGVFLFDRVTHLTVDRYLEMKSKAQNSVLNMSVKELYDQALQDLFDLEFRLGYRPSAGFRDPVEEGIFQSIVSRYLAYVNPMERLPLCVLDDLCEQTDSKWQSNIFGEKSNMSKYETIPSSLAFQLVRGYPTADQRRAYNAWVERKLDALKNNEKASLPSVTKTVCVSWEDRLVTSRFSDVLNPLLEGVNVIYNAVVTEIDWSKTFNTERHAVIVKAKVRRQCQSAENQNGSTVQIIEEEQIYEAKHCIITVPVGVLKGLCPSSAIKFYPELPLEKRKSIKRLGMPCKGSATHEKVILRFKCPEDVFWDTRAAHLKCPDPRLHILNLHRYGKPGVLCAHLWGGSGINSAGRTDEEVVDIILDLLDGMYGKNVTVCTLNGNSDEDRKPTINRRIPNPVHYLVTRWSEDPFALGAYTTGEPGCSDVDRSIYAKSLTGFDASIQLHFVVKIELNDDGDVVDSNTDDELRYPRLLFAGEGTLTSNEAKECTHGALQTGIARAIELLPYLMKSKCTTPDPYVIRDIEILESYSQSSFSSFSTKLASYLFGKVQLNRLLNCNIANGKQFRRVILTRSTEQPSRYLPNTTTTTNNNNNNSNNDNNQPLSDSDYLINSSKSSTNGQRRRYHNSSKSYWGIDDGSSCRCCTYPNVKRTRAEFRRGRRSRRISYVREESDTPQPDTPVIRAQRGRLPGRRGRAGLSEISRARRYFRGGRPRRQYETTSGTTNDTSPSNPPPNSTSKGRRGRPRKFQPPPLLMKQLVQVGMMY</sequence>
<dbReference type="AlphaFoldDB" id="A0AA85JDT3"/>
<dbReference type="InterPro" id="IPR050281">
    <property type="entry name" value="Flavin_monoamine_oxidase"/>
</dbReference>
<dbReference type="Pfam" id="PF01593">
    <property type="entry name" value="Amino_oxidase"/>
    <property type="match status" value="1"/>
</dbReference>
<dbReference type="Pfam" id="PF13450">
    <property type="entry name" value="NAD_binding_8"/>
    <property type="match status" value="1"/>
</dbReference>
<dbReference type="Proteomes" id="UP000050795">
    <property type="component" value="Unassembled WGS sequence"/>
</dbReference>
<dbReference type="GO" id="GO:0016491">
    <property type="term" value="F:oxidoreductase activity"/>
    <property type="evidence" value="ECO:0007669"/>
    <property type="project" value="InterPro"/>
</dbReference>
<feature type="compositionally biased region" description="Polar residues" evidence="1">
    <location>
        <begin position="782"/>
        <end position="800"/>
    </location>
</feature>
<evidence type="ECO:0000259" key="2">
    <source>
        <dbReference type="Pfam" id="PF01593"/>
    </source>
</evidence>
<dbReference type="SUPFAM" id="SSF51905">
    <property type="entry name" value="FAD/NAD(P)-binding domain"/>
    <property type="match status" value="1"/>
</dbReference>
<feature type="compositionally biased region" description="Low complexity" evidence="1">
    <location>
        <begin position="899"/>
        <end position="909"/>
    </location>
</feature>
<evidence type="ECO:0000313" key="4">
    <source>
        <dbReference type="WBParaSite" id="TREG1_24210.1"/>
    </source>
</evidence>